<dbReference type="NCBIfam" id="TIGR02608">
    <property type="entry name" value="delta_60_rpt"/>
    <property type="match status" value="5"/>
</dbReference>
<dbReference type="InterPro" id="IPR013783">
    <property type="entry name" value="Ig-like_fold"/>
</dbReference>
<sequence length="434" mass="46473">FDSFDGDSIIDIARLNADGSLDSSFDPGLSSNGIIYDVVVLQSGKILVAGQFSSFNSISANNIVLLNQDGSVDTAFDVATGPNESVKALLEQPDGKIVIGGNFTTFNAQSRQYLARIESDGSLDTSFIVGSSIEFPVYSLALQSTNNIIFVGLFYNDSGVEDIQIGRLLADTGTLDSSFNPGGVATDPGYWSNTVSIEALKVLDTDQILIGGQFREYNLVTRNGIARLQADGTLDTVFDPGTGVDYAVKSISLLSNNQIIIAGNYYTYNDSASVSISKLEGDPLVEQGSDEEIEVSSGNNSSSGFTSSISNVNTPSCSDSTPVGVPDLFQVDVASDRAILYFSPVNTPAPNYLVSYSQYDNAFQHSVFTNQGYSSGALVFTIDELQPNTTYFMKVRGQNGCAPGHWGNQVKITTAKKGVAYYRPVYAFSPIRLF</sequence>
<feature type="compositionally biased region" description="Low complexity" evidence="1">
    <location>
        <begin position="295"/>
        <end position="310"/>
    </location>
</feature>
<dbReference type="EMBL" id="JAGQLK010000181">
    <property type="protein sequence ID" value="MCA9383937.1"/>
    <property type="molecule type" value="Genomic_DNA"/>
</dbReference>
<dbReference type="SUPFAM" id="SSF49265">
    <property type="entry name" value="Fibronectin type III"/>
    <property type="match status" value="1"/>
</dbReference>
<dbReference type="AlphaFoldDB" id="A0A955RJL8"/>
<dbReference type="Proteomes" id="UP000783287">
    <property type="component" value="Unassembled WGS sequence"/>
</dbReference>
<gene>
    <name evidence="3" type="ORF">KC909_06265</name>
</gene>
<feature type="domain" description="Fibronectin type-III" evidence="2">
    <location>
        <begin position="322"/>
        <end position="417"/>
    </location>
</feature>
<dbReference type="Pfam" id="PF17164">
    <property type="entry name" value="DUF5122"/>
    <property type="match status" value="5"/>
</dbReference>
<dbReference type="PROSITE" id="PS50853">
    <property type="entry name" value="FN3"/>
    <property type="match status" value="1"/>
</dbReference>
<dbReference type="InterPro" id="IPR013431">
    <property type="entry name" value="Delta_60_rpt"/>
</dbReference>
<feature type="region of interest" description="Disordered" evidence="1">
    <location>
        <begin position="289"/>
        <end position="310"/>
    </location>
</feature>
<dbReference type="Gene3D" id="2.80.10.50">
    <property type="match status" value="2"/>
</dbReference>
<evidence type="ECO:0000313" key="3">
    <source>
        <dbReference type="EMBL" id="MCA9383937.1"/>
    </source>
</evidence>
<feature type="non-terminal residue" evidence="3">
    <location>
        <position position="1"/>
    </location>
</feature>
<organism evidence="3 4">
    <name type="scientific">Candidatus Dojkabacteria bacterium</name>
    <dbReference type="NCBI Taxonomy" id="2099670"/>
    <lineage>
        <taxon>Bacteria</taxon>
        <taxon>Candidatus Dojkabacteria</taxon>
    </lineage>
</organism>
<comment type="caution">
    <text evidence="3">The sequence shown here is derived from an EMBL/GenBank/DDBJ whole genome shotgun (WGS) entry which is preliminary data.</text>
</comment>
<evidence type="ECO:0000259" key="2">
    <source>
        <dbReference type="PROSITE" id="PS50853"/>
    </source>
</evidence>
<proteinExistence type="predicted"/>
<dbReference type="CDD" id="cd00063">
    <property type="entry name" value="FN3"/>
    <property type="match status" value="1"/>
</dbReference>
<reference evidence="3" key="2">
    <citation type="journal article" date="2021" name="Microbiome">
        <title>Successional dynamics and alternative stable states in a saline activated sludge microbial community over 9 years.</title>
        <authorList>
            <person name="Wang Y."/>
            <person name="Ye J."/>
            <person name="Ju F."/>
            <person name="Liu L."/>
            <person name="Boyd J.A."/>
            <person name="Deng Y."/>
            <person name="Parks D.H."/>
            <person name="Jiang X."/>
            <person name="Yin X."/>
            <person name="Woodcroft B.J."/>
            <person name="Tyson G.W."/>
            <person name="Hugenholtz P."/>
            <person name="Polz M.F."/>
            <person name="Zhang T."/>
        </authorList>
    </citation>
    <scope>NUCLEOTIDE SEQUENCE</scope>
    <source>
        <strain evidence="3">HKST-UBA14</strain>
    </source>
</reference>
<dbReference type="InterPro" id="IPR003961">
    <property type="entry name" value="FN3_dom"/>
</dbReference>
<accession>A0A955RJL8</accession>
<protein>
    <recommendedName>
        <fullName evidence="2">Fibronectin type-III domain-containing protein</fullName>
    </recommendedName>
</protein>
<dbReference type="SMART" id="SM00060">
    <property type="entry name" value="FN3"/>
    <property type="match status" value="1"/>
</dbReference>
<evidence type="ECO:0000256" key="1">
    <source>
        <dbReference type="SAM" id="MobiDB-lite"/>
    </source>
</evidence>
<evidence type="ECO:0000313" key="4">
    <source>
        <dbReference type="Proteomes" id="UP000783287"/>
    </source>
</evidence>
<dbReference type="InterPro" id="IPR036116">
    <property type="entry name" value="FN3_sf"/>
</dbReference>
<dbReference type="Gene3D" id="2.60.40.10">
    <property type="entry name" value="Immunoglobulins"/>
    <property type="match status" value="1"/>
</dbReference>
<name>A0A955RJL8_9BACT</name>
<reference evidence="3" key="1">
    <citation type="submission" date="2020-04" db="EMBL/GenBank/DDBJ databases">
        <authorList>
            <person name="Zhang T."/>
        </authorList>
    </citation>
    <scope>NUCLEOTIDE SEQUENCE</scope>
    <source>
        <strain evidence="3">HKST-UBA14</strain>
    </source>
</reference>